<evidence type="ECO:0000256" key="2">
    <source>
        <dbReference type="ARBA" id="ARBA00022692"/>
    </source>
</evidence>
<evidence type="ECO:0000313" key="6">
    <source>
        <dbReference type="EMBL" id="VDL42748.1"/>
    </source>
</evidence>
<feature type="transmembrane region" description="Helical" evidence="5">
    <location>
        <begin position="28"/>
        <end position="52"/>
    </location>
</feature>
<dbReference type="GO" id="GO:0020037">
    <property type="term" value="F:heme binding"/>
    <property type="evidence" value="ECO:0007669"/>
    <property type="project" value="TreeGrafter"/>
</dbReference>
<dbReference type="AlphaFoldDB" id="A0A0R3SGJ9"/>
<name>A0A0R3SGJ9_HYMDI</name>
<reference evidence="8" key="1">
    <citation type="submission" date="2017-02" db="UniProtKB">
        <authorList>
            <consortium name="WormBaseParasite"/>
        </authorList>
    </citation>
    <scope>IDENTIFICATION</scope>
</reference>
<reference evidence="6 7" key="2">
    <citation type="submission" date="2018-11" db="EMBL/GenBank/DDBJ databases">
        <authorList>
            <consortium name="Pathogen Informatics"/>
        </authorList>
    </citation>
    <scope>NUCLEOTIDE SEQUENCE [LARGE SCALE GENOMIC DNA]</scope>
</reference>
<gene>
    <name evidence="6" type="ORF">HDID_LOCUS4032</name>
</gene>
<dbReference type="GO" id="GO:0015232">
    <property type="term" value="F:heme transmembrane transporter activity"/>
    <property type="evidence" value="ECO:0007669"/>
    <property type="project" value="TreeGrafter"/>
</dbReference>
<dbReference type="InterPro" id="IPR036259">
    <property type="entry name" value="MFS_trans_sf"/>
</dbReference>
<proteinExistence type="predicted"/>
<evidence type="ECO:0000256" key="5">
    <source>
        <dbReference type="SAM" id="Phobius"/>
    </source>
</evidence>
<comment type="subcellular location">
    <subcellularLocation>
        <location evidence="1">Membrane</location>
        <topology evidence="1">Multi-pass membrane protein</topology>
    </subcellularLocation>
</comment>
<evidence type="ECO:0000313" key="7">
    <source>
        <dbReference type="Proteomes" id="UP000274504"/>
    </source>
</evidence>
<evidence type="ECO:0000256" key="3">
    <source>
        <dbReference type="ARBA" id="ARBA00022989"/>
    </source>
</evidence>
<evidence type="ECO:0000313" key="8">
    <source>
        <dbReference type="WBParaSite" id="HDID_0000403401-mRNA-1"/>
    </source>
</evidence>
<keyword evidence="4 5" id="KW-0472">Membrane</keyword>
<dbReference type="Proteomes" id="UP000274504">
    <property type="component" value="Unassembled WGS sequence"/>
</dbReference>
<dbReference type="Gene3D" id="1.20.1250.20">
    <property type="entry name" value="MFS general substrate transporter like domains"/>
    <property type="match status" value="1"/>
</dbReference>
<dbReference type="PANTHER" id="PTHR10924:SF4">
    <property type="entry name" value="GH15861P"/>
    <property type="match status" value="1"/>
</dbReference>
<sequence>MDFESSITNSKPKGDIDDFVPVVVKARWWMLTLFGTVTLLNAFQWLHINIVAPSSAFFWNGSLPESKHGKDLAVAWLSMIYMLVYIPMIVPATWLLNHYGLRISILIGAGLNALGAWIKCLSMELSQPYGVDTTSAAASFPLLMVGQFVCASGQVFLLGVPAQLASTWFGKSELALATAIGVFGNQN</sequence>
<dbReference type="Pfam" id="PF07690">
    <property type="entry name" value="MFS_1"/>
    <property type="match status" value="1"/>
</dbReference>
<dbReference type="InterPro" id="IPR011701">
    <property type="entry name" value="MFS"/>
</dbReference>
<evidence type="ECO:0000256" key="1">
    <source>
        <dbReference type="ARBA" id="ARBA00004141"/>
    </source>
</evidence>
<dbReference type="InterPro" id="IPR049680">
    <property type="entry name" value="FLVCR1-2_SLC49-like"/>
</dbReference>
<feature type="transmembrane region" description="Helical" evidence="5">
    <location>
        <begin position="73"/>
        <end position="93"/>
    </location>
</feature>
<dbReference type="EMBL" id="UYSG01001396">
    <property type="protein sequence ID" value="VDL42748.1"/>
    <property type="molecule type" value="Genomic_DNA"/>
</dbReference>
<evidence type="ECO:0000256" key="4">
    <source>
        <dbReference type="ARBA" id="ARBA00023136"/>
    </source>
</evidence>
<dbReference type="OrthoDB" id="422206at2759"/>
<dbReference type="GO" id="GO:0016020">
    <property type="term" value="C:membrane"/>
    <property type="evidence" value="ECO:0007669"/>
    <property type="project" value="UniProtKB-SubCell"/>
</dbReference>
<dbReference type="STRING" id="6216.A0A0R3SGJ9"/>
<dbReference type="GO" id="GO:0097037">
    <property type="term" value="P:heme export"/>
    <property type="evidence" value="ECO:0007669"/>
    <property type="project" value="TreeGrafter"/>
</dbReference>
<organism evidence="8">
    <name type="scientific">Hymenolepis diminuta</name>
    <name type="common">Rat tapeworm</name>
    <dbReference type="NCBI Taxonomy" id="6216"/>
    <lineage>
        <taxon>Eukaryota</taxon>
        <taxon>Metazoa</taxon>
        <taxon>Spiralia</taxon>
        <taxon>Lophotrochozoa</taxon>
        <taxon>Platyhelminthes</taxon>
        <taxon>Cestoda</taxon>
        <taxon>Eucestoda</taxon>
        <taxon>Cyclophyllidea</taxon>
        <taxon>Hymenolepididae</taxon>
        <taxon>Hymenolepis</taxon>
    </lineage>
</organism>
<keyword evidence="3 5" id="KW-1133">Transmembrane helix</keyword>
<dbReference type="SUPFAM" id="SSF103473">
    <property type="entry name" value="MFS general substrate transporter"/>
    <property type="match status" value="1"/>
</dbReference>
<keyword evidence="2 5" id="KW-0812">Transmembrane</keyword>
<feature type="transmembrane region" description="Helical" evidence="5">
    <location>
        <begin position="99"/>
        <end position="118"/>
    </location>
</feature>
<protein>
    <submittedName>
        <fullName evidence="8">MFS domain-containing protein</fullName>
    </submittedName>
</protein>
<dbReference type="PANTHER" id="PTHR10924">
    <property type="entry name" value="MAJOR FACILITATOR SUPERFAMILY PROTEIN-RELATED"/>
    <property type="match status" value="1"/>
</dbReference>
<accession>A0A0R3SGJ9</accession>
<dbReference type="WBParaSite" id="HDID_0000403401-mRNA-1">
    <property type="protein sequence ID" value="HDID_0000403401-mRNA-1"/>
    <property type="gene ID" value="HDID_0000403401"/>
</dbReference>